<proteinExistence type="predicted"/>
<name>A0AAD1VTF4_PELCU</name>
<dbReference type="EMBL" id="OW240913">
    <property type="protein sequence ID" value="CAH2247292.1"/>
    <property type="molecule type" value="Genomic_DNA"/>
</dbReference>
<evidence type="ECO:0000313" key="2">
    <source>
        <dbReference type="Proteomes" id="UP001295444"/>
    </source>
</evidence>
<keyword evidence="2" id="KW-1185">Reference proteome</keyword>
<sequence>MPVKVIPAPTTSDTPMLVSAHCSSKRTSKMADALGMQAGTTKQFQGALLNSVERFLLRLDKAFTWFRTELEIRMATTKRQPQEGDGKC</sequence>
<accession>A0AAD1VTF4</accession>
<evidence type="ECO:0000313" key="1">
    <source>
        <dbReference type="EMBL" id="CAH2247292.1"/>
    </source>
</evidence>
<gene>
    <name evidence="1" type="ORF">PECUL_23A007372</name>
</gene>
<dbReference type="Proteomes" id="UP001295444">
    <property type="component" value="Chromosome 02"/>
</dbReference>
<dbReference type="AlphaFoldDB" id="A0AAD1VTF4"/>
<protein>
    <submittedName>
        <fullName evidence="1">Uncharacterized protein</fullName>
    </submittedName>
</protein>
<organism evidence="1 2">
    <name type="scientific">Pelobates cultripes</name>
    <name type="common">Western spadefoot toad</name>
    <dbReference type="NCBI Taxonomy" id="61616"/>
    <lineage>
        <taxon>Eukaryota</taxon>
        <taxon>Metazoa</taxon>
        <taxon>Chordata</taxon>
        <taxon>Craniata</taxon>
        <taxon>Vertebrata</taxon>
        <taxon>Euteleostomi</taxon>
        <taxon>Amphibia</taxon>
        <taxon>Batrachia</taxon>
        <taxon>Anura</taxon>
        <taxon>Pelobatoidea</taxon>
        <taxon>Pelobatidae</taxon>
        <taxon>Pelobates</taxon>
    </lineage>
</organism>
<reference evidence="1" key="1">
    <citation type="submission" date="2022-03" db="EMBL/GenBank/DDBJ databases">
        <authorList>
            <person name="Alioto T."/>
            <person name="Alioto T."/>
            <person name="Gomez Garrido J."/>
        </authorList>
    </citation>
    <scope>NUCLEOTIDE SEQUENCE</scope>
</reference>